<dbReference type="AlphaFoldDB" id="A0A843UWW5"/>
<name>A0A843UWW5_COLES</name>
<comment type="caution">
    <text evidence="2">The sequence shown here is derived from an EMBL/GenBank/DDBJ whole genome shotgun (WGS) entry which is preliminary data.</text>
</comment>
<protein>
    <recommendedName>
        <fullName evidence="4">Circadian clock associated 1</fullName>
    </recommendedName>
</protein>
<keyword evidence="3" id="KW-1185">Reference proteome</keyword>
<dbReference type="OrthoDB" id="118550at2759"/>
<sequence length="514" mass="54986">MDIGCLHRLSIDTEVKLTEERKISQKQLQNCCMPPKNEVGSSKNYPKHVLVHSIDGHNNGRVENRGSDATNVTSVSKKVEVHTSLNFGTVPCISAAAGHNSSTSMSSVQEPLATYPPFMQFLGTQDACGSSSNISSTFSSLIVSTLLQNPAAHSAASLAASFWPTADIETPIGSALGTFVGGIPAGHTNHMAAIATATVAAASAWWATRGMLPFYHPFQSCFAFAPAPTSTIPRTETAQTTEDNEGREVEVAHDHLPKNQQNVDPQCSKALGTKSARLSSSVSDDSQGKGMAHAVQLKSPAHNHPNPPSDSHLPDSINARSKKEVDHSSCGSNALSNSEMEKAKVFKNLEEGKGEPRDVNLTHPSSIDTSNRRPRGYSNMSESWKEVSEEGRLAFQALFSRDILPQSFSPAHTEAVMGNGKEEVAAPPAELNSDACAPAGNGHAQVADRNCSAHEGIKIGKDPLNSGIGQGKLKSHRTGFKPYKRCSMEAKESKSEPVEEKCNKRIHMEGKTSM</sequence>
<dbReference type="EMBL" id="NMUH01000955">
    <property type="protein sequence ID" value="MQL87136.1"/>
    <property type="molecule type" value="Genomic_DNA"/>
</dbReference>
<feature type="region of interest" description="Disordered" evidence="1">
    <location>
        <begin position="349"/>
        <end position="378"/>
    </location>
</feature>
<evidence type="ECO:0000256" key="1">
    <source>
        <dbReference type="SAM" id="MobiDB-lite"/>
    </source>
</evidence>
<evidence type="ECO:0008006" key="4">
    <source>
        <dbReference type="Google" id="ProtNLM"/>
    </source>
</evidence>
<proteinExistence type="predicted"/>
<feature type="region of interest" description="Disordered" evidence="1">
    <location>
        <begin position="487"/>
        <end position="514"/>
    </location>
</feature>
<feature type="compositionally biased region" description="Basic and acidic residues" evidence="1">
    <location>
        <begin position="349"/>
        <end position="360"/>
    </location>
</feature>
<evidence type="ECO:0000313" key="2">
    <source>
        <dbReference type="EMBL" id="MQL87136.1"/>
    </source>
</evidence>
<evidence type="ECO:0000313" key="3">
    <source>
        <dbReference type="Proteomes" id="UP000652761"/>
    </source>
</evidence>
<accession>A0A843UWW5</accession>
<organism evidence="2 3">
    <name type="scientific">Colocasia esculenta</name>
    <name type="common">Wild taro</name>
    <name type="synonym">Arum esculentum</name>
    <dbReference type="NCBI Taxonomy" id="4460"/>
    <lineage>
        <taxon>Eukaryota</taxon>
        <taxon>Viridiplantae</taxon>
        <taxon>Streptophyta</taxon>
        <taxon>Embryophyta</taxon>
        <taxon>Tracheophyta</taxon>
        <taxon>Spermatophyta</taxon>
        <taxon>Magnoliopsida</taxon>
        <taxon>Liliopsida</taxon>
        <taxon>Araceae</taxon>
        <taxon>Aroideae</taxon>
        <taxon>Colocasieae</taxon>
        <taxon>Colocasia</taxon>
    </lineage>
</organism>
<reference evidence="2" key="1">
    <citation type="submission" date="2017-07" db="EMBL/GenBank/DDBJ databases">
        <title>Taro Niue Genome Assembly and Annotation.</title>
        <authorList>
            <person name="Atibalentja N."/>
            <person name="Keating K."/>
            <person name="Fields C.J."/>
        </authorList>
    </citation>
    <scope>NUCLEOTIDE SEQUENCE</scope>
    <source>
        <strain evidence="2">Niue_2</strain>
        <tissue evidence="2">Leaf</tissue>
    </source>
</reference>
<dbReference type="Proteomes" id="UP000652761">
    <property type="component" value="Unassembled WGS sequence"/>
</dbReference>
<feature type="region of interest" description="Disordered" evidence="1">
    <location>
        <begin position="272"/>
        <end position="337"/>
    </location>
</feature>
<gene>
    <name evidence="2" type="ORF">Taro_019671</name>
</gene>